<dbReference type="AlphaFoldDB" id="A0A1B0ASI2"/>
<reference evidence="2" key="2">
    <citation type="submission" date="2020-05" db="UniProtKB">
        <authorList>
            <consortium name="EnsemblMetazoa"/>
        </authorList>
    </citation>
    <scope>IDENTIFICATION</scope>
    <source>
        <strain evidence="2">IAEA</strain>
    </source>
</reference>
<protein>
    <submittedName>
        <fullName evidence="2">Uncharacterized protein</fullName>
    </submittedName>
</protein>
<organism evidence="2 3">
    <name type="scientific">Glossina palpalis gambiensis</name>
    <dbReference type="NCBI Taxonomy" id="67801"/>
    <lineage>
        <taxon>Eukaryota</taxon>
        <taxon>Metazoa</taxon>
        <taxon>Ecdysozoa</taxon>
        <taxon>Arthropoda</taxon>
        <taxon>Hexapoda</taxon>
        <taxon>Insecta</taxon>
        <taxon>Pterygota</taxon>
        <taxon>Neoptera</taxon>
        <taxon>Endopterygota</taxon>
        <taxon>Diptera</taxon>
        <taxon>Brachycera</taxon>
        <taxon>Muscomorpha</taxon>
        <taxon>Hippoboscoidea</taxon>
        <taxon>Glossinidae</taxon>
        <taxon>Glossina</taxon>
    </lineage>
</organism>
<dbReference type="Proteomes" id="UP000092460">
    <property type="component" value="Unassembled WGS sequence"/>
</dbReference>
<keyword evidence="1" id="KW-0472">Membrane</keyword>
<name>A0A1B0ASI2_9MUSC</name>
<sequence length="94" mass="10914">MNGTQDYKNSQTITATLKESIKKFSKLQNNITANNTWIHMSLRAIAAMHFSHTTTPFIYHCKLNNIVLNVLDIVLWLWLPLLLLFIPQFLLLTE</sequence>
<keyword evidence="1" id="KW-0812">Transmembrane</keyword>
<keyword evidence="3" id="KW-1185">Reference proteome</keyword>
<reference evidence="3" key="1">
    <citation type="submission" date="2015-01" db="EMBL/GenBank/DDBJ databases">
        <authorList>
            <person name="Aksoy S."/>
            <person name="Warren W."/>
            <person name="Wilson R.K."/>
        </authorList>
    </citation>
    <scope>NUCLEOTIDE SEQUENCE [LARGE SCALE GENOMIC DNA]</scope>
    <source>
        <strain evidence="3">IAEA</strain>
    </source>
</reference>
<proteinExistence type="predicted"/>
<dbReference type="VEuPathDB" id="VectorBase:GPPI007007"/>
<dbReference type="EnsemblMetazoa" id="GPPI007007-RA">
    <property type="protein sequence ID" value="GPPI007007-PA"/>
    <property type="gene ID" value="GPPI007007"/>
</dbReference>
<accession>A0A1B0ASI2</accession>
<dbReference type="EMBL" id="JXJN01002792">
    <property type="status" value="NOT_ANNOTATED_CDS"/>
    <property type="molecule type" value="Genomic_DNA"/>
</dbReference>
<keyword evidence="1" id="KW-1133">Transmembrane helix</keyword>
<evidence type="ECO:0000256" key="1">
    <source>
        <dbReference type="SAM" id="Phobius"/>
    </source>
</evidence>
<evidence type="ECO:0000313" key="3">
    <source>
        <dbReference type="Proteomes" id="UP000092460"/>
    </source>
</evidence>
<evidence type="ECO:0000313" key="2">
    <source>
        <dbReference type="EnsemblMetazoa" id="GPPI007007-PA"/>
    </source>
</evidence>
<feature type="transmembrane region" description="Helical" evidence="1">
    <location>
        <begin position="73"/>
        <end position="92"/>
    </location>
</feature>